<dbReference type="OrthoDB" id="3244206at2759"/>
<organism evidence="1 2">
    <name type="scientific">Phlebiopsis gigantea (strain 11061_1 CR5-6)</name>
    <name type="common">White-rot fungus</name>
    <name type="synonym">Peniophora gigantea</name>
    <dbReference type="NCBI Taxonomy" id="745531"/>
    <lineage>
        <taxon>Eukaryota</taxon>
        <taxon>Fungi</taxon>
        <taxon>Dikarya</taxon>
        <taxon>Basidiomycota</taxon>
        <taxon>Agaricomycotina</taxon>
        <taxon>Agaricomycetes</taxon>
        <taxon>Polyporales</taxon>
        <taxon>Phanerochaetaceae</taxon>
        <taxon>Phlebiopsis</taxon>
    </lineage>
</organism>
<dbReference type="AlphaFoldDB" id="A0A0C3PUC6"/>
<evidence type="ECO:0000313" key="1">
    <source>
        <dbReference type="EMBL" id="KIP11253.1"/>
    </source>
</evidence>
<sequence>MSDSTLAQDIAALSPRVLEEGIRNDDNAEKARIAVYNHIHTRILPNVTREECIPPLHVVLYAARANLQPHIVPKEIPRLLEYLATVDYARQKAVRQIENILKIDTEHKRHGSPLTALTSRQRKKVVEAKGELVELRKVYRDIVCGLCLYHVYETGALKEDVSGLLLMYFPVPGLWDEDVSSIETKYPFHHNLTDLERKQLGSTVQEYLKLLTKFIEDNPPDLSPLQFRLRYPYPSQGDPRRVASQALEYLEKLEYAIHVVESALK</sequence>
<protein>
    <submittedName>
        <fullName evidence="1">Uncharacterized protein</fullName>
    </submittedName>
</protein>
<name>A0A0C3PUC6_PHLG1</name>
<dbReference type="HOGENOM" id="CLU_1042463_0_0_1"/>
<dbReference type="Proteomes" id="UP000053257">
    <property type="component" value="Unassembled WGS sequence"/>
</dbReference>
<dbReference type="EMBL" id="KN840447">
    <property type="protein sequence ID" value="KIP11253.1"/>
    <property type="molecule type" value="Genomic_DNA"/>
</dbReference>
<accession>A0A0C3PUC6</accession>
<keyword evidence="2" id="KW-1185">Reference proteome</keyword>
<reference evidence="1 2" key="1">
    <citation type="journal article" date="2014" name="PLoS Genet.">
        <title>Analysis of the Phlebiopsis gigantea genome, transcriptome and secretome provides insight into its pioneer colonization strategies of wood.</title>
        <authorList>
            <person name="Hori C."/>
            <person name="Ishida T."/>
            <person name="Igarashi K."/>
            <person name="Samejima M."/>
            <person name="Suzuki H."/>
            <person name="Master E."/>
            <person name="Ferreira P."/>
            <person name="Ruiz-Duenas F.J."/>
            <person name="Held B."/>
            <person name="Canessa P."/>
            <person name="Larrondo L.F."/>
            <person name="Schmoll M."/>
            <person name="Druzhinina I.S."/>
            <person name="Kubicek C.P."/>
            <person name="Gaskell J.A."/>
            <person name="Kersten P."/>
            <person name="St John F."/>
            <person name="Glasner J."/>
            <person name="Sabat G."/>
            <person name="Splinter BonDurant S."/>
            <person name="Syed K."/>
            <person name="Yadav J."/>
            <person name="Mgbeahuruike A.C."/>
            <person name="Kovalchuk A."/>
            <person name="Asiegbu F.O."/>
            <person name="Lackner G."/>
            <person name="Hoffmeister D."/>
            <person name="Rencoret J."/>
            <person name="Gutierrez A."/>
            <person name="Sun H."/>
            <person name="Lindquist E."/>
            <person name="Barry K."/>
            <person name="Riley R."/>
            <person name="Grigoriev I.V."/>
            <person name="Henrissat B."/>
            <person name="Kues U."/>
            <person name="Berka R.M."/>
            <person name="Martinez A.T."/>
            <person name="Covert S.F."/>
            <person name="Blanchette R.A."/>
            <person name="Cullen D."/>
        </authorList>
    </citation>
    <scope>NUCLEOTIDE SEQUENCE [LARGE SCALE GENOMIC DNA]</scope>
    <source>
        <strain evidence="1 2">11061_1 CR5-6</strain>
    </source>
</reference>
<proteinExistence type="predicted"/>
<evidence type="ECO:0000313" key="2">
    <source>
        <dbReference type="Proteomes" id="UP000053257"/>
    </source>
</evidence>
<gene>
    <name evidence="1" type="ORF">PHLGIDRAFT_124919</name>
</gene>